<evidence type="ECO:0000313" key="1">
    <source>
        <dbReference type="EMBL" id="PHJ18018.1"/>
    </source>
</evidence>
<dbReference type="VEuPathDB" id="ToxoDB:CSUI_008157"/>
<sequence>MTIRRFVYACVISVVGLSAKEASASGELEKSLQRPEILPLVPLLWKNEGLLFTDILLQKLLLPFGLASPYTNLFVTEAVRDLMNELDVIGGGSRRRLRGGRRLQESAEPPKQAIRSFTKSLHDVLGGNVFDLSFADQLIDQLPSSVSEQLASVTEAFGNDILKVLADADNPASVIVQQLVAPFEGDGIPFLMGGAGEFPEMPRTLQEVKSDAESQSVFIEQAASPVEENVSSIGENLEARRAVVDLAHEIGENFGVGEVYANLAGSFCDEFLIPAGIIKEVAPLFLKAKASLMEKGDFTAWNPVKLLIGAVELVQEEKGELVEVIKMAAEIGKALGAEKFYVSLAKSFFSTFLIPFKLDKTVTHMLLANKDALLKAAAVKAILLSKASTKTLAAAVLAPKALAALALKGSKFLNPFTSAGSLGLPLLFGSIKPLYPDAYMQILTEALQMGELLGKGLIYVFVSKAAVHAFFDPLGMTEIVAELISQKLKAPGHSFSGPARTVTIMGSEDSTPSVKSNYDALVDLGRQVGEAAGSPDTYATLMTFFLDAIIEPLGLTDALAEAIPEDVPIPSVANATVSDMIEDLVTAVYTSVM</sequence>
<gene>
    <name evidence="1" type="ORF">CSUI_008157</name>
</gene>
<dbReference type="OrthoDB" id="330810at2759"/>
<reference evidence="1 2" key="1">
    <citation type="journal article" date="2017" name="Int. J. Parasitol.">
        <title>The genome of the protozoan parasite Cystoisospora suis and a reverse vaccinology approach to identify vaccine candidates.</title>
        <authorList>
            <person name="Palmieri N."/>
            <person name="Shrestha A."/>
            <person name="Ruttkowski B."/>
            <person name="Beck T."/>
            <person name="Vogl C."/>
            <person name="Tomley F."/>
            <person name="Blake D.P."/>
            <person name="Joachim A."/>
        </authorList>
    </citation>
    <scope>NUCLEOTIDE SEQUENCE [LARGE SCALE GENOMIC DNA]</scope>
    <source>
        <strain evidence="1 2">Wien I</strain>
    </source>
</reference>
<evidence type="ECO:0000313" key="2">
    <source>
        <dbReference type="Proteomes" id="UP000221165"/>
    </source>
</evidence>
<proteinExistence type="predicted"/>
<dbReference type="AlphaFoldDB" id="A0A2C6KN26"/>
<dbReference type="RefSeq" id="XP_067919730.1">
    <property type="nucleotide sequence ID" value="XM_068068294.1"/>
</dbReference>
<organism evidence="1 2">
    <name type="scientific">Cystoisospora suis</name>
    <dbReference type="NCBI Taxonomy" id="483139"/>
    <lineage>
        <taxon>Eukaryota</taxon>
        <taxon>Sar</taxon>
        <taxon>Alveolata</taxon>
        <taxon>Apicomplexa</taxon>
        <taxon>Conoidasida</taxon>
        <taxon>Coccidia</taxon>
        <taxon>Eucoccidiorida</taxon>
        <taxon>Eimeriorina</taxon>
        <taxon>Sarcocystidae</taxon>
        <taxon>Cystoisospora</taxon>
    </lineage>
</organism>
<accession>A0A2C6KN26</accession>
<keyword evidence="2" id="KW-1185">Reference proteome</keyword>
<dbReference type="Proteomes" id="UP000221165">
    <property type="component" value="Unassembled WGS sequence"/>
</dbReference>
<dbReference type="GeneID" id="94431505"/>
<dbReference type="EMBL" id="MIGC01004488">
    <property type="protein sequence ID" value="PHJ18018.1"/>
    <property type="molecule type" value="Genomic_DNA"/>
</dbReference>
<comment type="caution">
    <text evidence="1">The sequence shown here is derived from an EMBL/GenBank/DDBJ whole genome shotgun (WGS) entry which is preliminary data.</text>
</comment>
<protein>
    <submittedName>
        <fullName evidence="1">Uncharacterized protein</fullName>
    </submittedName>
</protein>
<name>A0A2C6KN26_9APIC</name>